<keyword evidence="4" id="KW-0408">Iron</keyword>
<dbReference type="Proteomes" id="UP001139319">
    <property type="component" value="Unassembled WGS sequence"/>
</dbReference>
<dbReference type="AlphaFoldDB" id="A0A9X2I1H6"/>
<protein>
    <submittedName>
        <fullName evidence="8">Nitrite reductase small subunit NirD</fullName>
    </submittedName>
</protein>
<sequence length="118" mass="12864">MSANAVSDEQQTQWIEVCDKNALDSDTGVCALINGKQIAVFYVGKLDEVFAIDNYDPIGKANVLSRGIIGTQGEHICVASPLYKEHYDLRTGECLENSDIRVTAYAVKIENGKVLIAV</sequence>
<keyword evidence="3" id="KW-0560">Oxidoreductase</keyword>
<evidence type="ECO:0000313" key="8">
    <source>
        <dbReference type="EMBL" id="MCP8900391.1"/>
    </source>
</evidence>
<evidence type="ECO:0000256" key="4">
    <source>
        <dbReference type="ARBA" id="ARBA00023004"/>
    </source>
</evidence>
<dbReference type="Pfam" id="PF13806">
    <property type="entry name" value="Rieske_2"/>
    <property type="match status" value="1"/>
</dbReference>
<dbReference type="GO" id="GO:0042128">
    <property type="term" value="P:nitrate assimilation"/>
    <property type="evidence" value="ECO:0007669"/>
    <property type="project" value="UniProtKB-KW"/>
</dbReference>
<evidence type="ECO:0000256" key="5">
    <source>
        <dbReference type="ARBA" id="ARBA00023014"/>
    </source>
</evidence>
<keyword evidence="9" id="KW-1185">Reference proteome</keyword>
<dbReference type="GO" id="GO:0051537">
    <property type="term" value="F:2 iron, 2 sulfur cluster binding"/>
    <property type="evidence" value="ECO:0007669"/>
    <property type="project" value="UniProtKB-KW"/>
</dbReference>
<name>A0A9X2I1H6_9GAMM</name>
<dbReference type="SUPFAM" id="SSF50022">
    <property type="entry name" value="ISP domain"/>
    <property type="match status" value="1"/>
</dbReference>
<dbReference type="NCBIfam" id="TIGR02378">
    <property type="entry name" value="nirD_assim_sml"/>
    <property type="match status" value="1"/>
</dbReference>
<dbReference type="PANTHER" id="PTHR40562">
    <property type="match status" value="1"/>
</dbReference>
<accession>A0A9X2I1H6</accession>
<dbReference type="PANTHER" id="PTHR40562:SF1">
    <property type="entry name" value="NITRITE REDUCTASE (NADH) SMALL SUBUNIT"/>
    <property type="match status" value="1"/>
</dbReference>
<keyword evidence="1" id="KW-0001">2Fe-2S</keyword>
<evidence type="ECO:0000259" key="7">
    <source>
        <dbReference type="PROSITE" id="PS51296"/>
    </source>
</evidence>
<dbReference type="RefSeq" id="WP_253968684.1">
    <property type="nucleotide sequence ID" value="NZ_JAMFTH010000005.1"/>
</dbReference>
<dbReference type="EMBL" id="JAMFTH010000005">
    <property type="protein sequence ID" value="MCP8900391.1"/>
    <property type="molecule type" value="Genomic_DNA"/>
</dbReference>
<keyword evidence="6" id="KW-0534">Nitrate assimilation</keyword>
<keyword evidence="5" id="KW-0411">Iron-sulfur</keyword>
<evidence type="ECO:0000256" key="2">
    <source>
        <dbReference type="ARBA" id="ARBA00022723"/>
    </source>
</evidence>
<organism evidence="8 9">
    <name type="scientific">Gilvimarinus xylanilyticus</name>
    <dbReference type="NCBI Taxonomy" id="2944139"/>
    <lineage>
        <taxon>Bacteria</taxon>
        <taxon>Pseudomonadati</taxon>
        <taxon>Pseudomonadota</taxon>
        <taxon>Gammaproteobacteria</taxon>
        <taxon>Cellvibrionales</taxon>
        <taxon>Cellvibrionaceae</taxon>
        <taxon>Gilvimarinus</taxon>
    </lineage>
</organism>
<dbReference type="GO" id="GO:0046872">
    <property type="term" value="F:metal ion binding"/>
    <property type="evidence" value="ECO:0007669"/>
    <property type="project" value="UniProtKB-KW"/>
</dbReference>
<dbReference type="InterPro" id="IPR017941">
    <property type="entry name" value="Rieske_2Fe-2S"/>
</dbReference>
<feature type="domain" description="Rieske" evidence="7">
    <location>
        <begin position="14"/>
        <end position="116"/>
    </location>
</feature>
<dbReference type="PROSITE" id="PS51296">
    <property type="entry name" value="RIESKE"/>
    <property type="match status" value="1"/>
</dbReference>
<evidence type="ECO:0000313" key="9">
    <source>
        <dbReference type="Proteomes" id="UP001139319"/>
    </source>
</evidence>
<proteinExistence type="predicted"/>
<dbReference type="PROSITE" id="PS51300">
    <property type="entry name" value="NIRD"/>
    <property type="match status" value="1"/>
</dbReference>
<dbReference type="GO" id="GO:0008942">
    <property type="term" value="F:nitrite reductase [NAD(P)H] activity"/>
    <property type="evidence" value="ECO:0007669"/>
    <property type="project" value="InterPro"/>
</dbReference>
<comment type="caution">
    <text evidence="8">The sequence shown here is derived from an EMBL/GenBank/DDBJ whole genome shotgun (WGS) entry which is preliminary data.</text>
</comment>
<dbReference type="InterPro" id="IPR017881">
    <property type="entry name" value="NirD"/>
</dbReference>
<gene>
    <name evidence="8" type="primary">nirD</name>
    <name evidence="8" type="ORF">M6D89_13885</name>
</gene>
<reference evidence="8" key="2">
    <citation type="submission" date="2023-01" db="EMBL/GenBank/DDBJ databases">
        <title>Gilvimarinus xylanilyticus HB14 isolated from Caulerpa lentillifera aquaculture base in Hainan, China.</title>
        <authorList>
            <person name="Zhang Y.-J."/>
        </authorList>
    </citation>
    <scope>NUCLEOTIDE SEQUENCE</scope>
    <source>
        <strain evidence="8">HB14</strain>
    </source>
</reference>
<dbReference type="CDD" id="cd03529">
    <property type="entry name" value="Rieske_NirD"/>
    <property type="match status" value="1"/>
</dbReference>
<dbReference type="Gene3D" id="2.102.10.10">
    <property type="entry name" value="Rieske [2Fe-2S] iron-sulphur domain"/>
    <property type="match status" value="1"/>
</dbReference>
<evidence type="ECO:0000256" key="3">
    <source>
        <dbReference type="ARBA" id="ARBA00023002"/>
    </source>
</evidence>
<evidence type="ECO:0000256" key="6">
    <source>
        <dbReference type="ARBA" id="ARBA00023063"/>
    </source>
</evidence>
<reference evidence="8" key="1">
    <citation type="submission" date="2022-05" db="EMBL/GenBank/DDBJ databases">
        <authorList>
            <person name="Sun H.-N."/>
        </authorList>
    </citation>
    <scope>NUCLEOTIDE SEQUENCE</scope>
    <source>
        <strain evidence="8">HB14</strain>
    </source>
</reference>
<dbReference type="InterPro" id="IPR012748">
    <property type="entry name" value="Rieske-like_NirD"/>
</dbReference>
<dbReference type="InterPro" id="IPR036922">
    <property type="entry name" value="Rieske_2Fe-2S_sf"/>
</dbReference>
<keyword evidence="2" id="KW-0479">Metal-binding</keyword>
<evidence type="ECO:0000256" key="1">
    <source>
        <dbReference type="ARBA" id="ARBA00022714"/>
    </source>
</evidence>